<protein>
    <submittedName>
        <fullName evidence="2">Uncharacterized protein</fullName>
    </submittedName>
</protein>
<sequence>MGDPPAGSDQSGTGATADGPSSTGPSTSTSADGGDTRVVVDGKAYRFAFHGLTIDEGAAAMNGVSEVCDPAFMGAAFRAEGYLVDDSDDVVVDNSILAGRIRLTLPTPGHEGEIPAEVSVLIVEDAIDGEDTLANGVPGEFTVDGDTASGRFEVPRRGASGDTYAVEVDVTCPG</sequence>
<accession>A0A7Z0C4Z2</accession>
<evidence type="ECO:0000313" key="2">
    <source>
        <dbReference type="EMBL" id="NYI10614.1"/>
    </source>
</evidence>
<dbReference type="RefSeq" id="WP_179531424.1">
    <property type="nucleotide sequence ID" value="NZ_BAAAPP010000005.1"/>
</dbReference>
<evidence type="ECO:0000313" key="3">
    <source>
        <dbReference type="Proteomes" id="UP000537326"/>
    </source>
</evidence>
<dbReference type="EMBL" id="JACBZI010000001">
    <property type="protein sequence ID" value="NYI10614.1"/>
    <property type="molecule type" value="Genomic_DNA"/>
</dbReference>
<dbReference type="Proteomes" id="UP000537326">
    <property type="component" value="Unassembled WGS sequence"/>
</dbReference>
<proteinExistence type="predicted"/>
<feature type="region of interest" description="Disordered" evidence="1">
    <location>
        <begin position="1"/>
        <end position="35"/>
    </location>
</feature>
<comment type="caution">
    <text evidence="2">The sequence shown here is derived from an EMBL/GenBank/DDBJ whole genome shotgun (WGS) entry which is preliminary data.</text>
</comment>
<name>A0A7Z0C4Z2_9ACTN</name>
<organism evidence="2 3">
    <name type="scientific">Nocardioides marinus</name>
    <dbReference type="NCBI Taxonomy" id="374514"/>
    <lineage>
        <taxon>Bacteria</taxon>
        <taxon>Bacillati</taxon>
        <taxon>Actinomycetota</taxon>
        <taxon>Actinomycetes</taxon>
        <taxon>Propionibacteriales</taxon>
        <taxon>Nocardioidaceae</taxon>
        <taxon>Nocardioides</taxon>
    </lineage>
</organism>
<evidence type="ECO:0000256" key="1">
    <source>
        <dbReference type="SAM" id="MobiDB-lite"/>
    </source>
</evidence>
<reference evidence="2 3" key="1">
    <citation type="submission" date="2020-07" db="EMBL/GenBank/DDBJ databases">
        <title>Sequencing the genomes of 1000 actinobacteria strains.</title>
        <authorList>
            <person name="Klenk H.-P."/>
        </authorList>
    </citation>
    <scope>NUCLEOTIDE SEQUENCE [LARGE SCALE GENOMIC DNA]</scope>
    <source>
        <strain evidence="2 3">DSM 18248</strain>
    </source>
</reference>
<gene>
    <name evidence="2" type="ORF">BKA05_002129</name>
</gene>
<feature type="compositionally biased region" description="Low complexity" evidence="1">
    <location>
        <begin position="16"/>
        <end position="33"/>
    </location>
</feature>
<dbReference type="AlphaFoldDB" id="A0A7Z0C4Z2"/>
<keyword evidence="3" id="KW-1185">Reference proteome</keyword>